<sequence>MTILGCGDICPSSRRQAVKRLPFTSTMRPVLYADTGAALAPGLHSVYPLSSSFHPGAPTGTHSAMYHCNYVGAPQRQGMVSSNSLIEANGTNQRTYAPMLTSGQYALSSEEPVDVTYISNAYGARGGAGKLVEPRVVHSLEVPKAGTQSRGKIKEEAIFPRATTSPVAVVSEDAGGSYQRDWQEEVRCLQKMLNTRDTQLELKEAEIQDLSSKLNELRKSQAAEKGIDVMDGQEQAVELTTMRKQVEVLRHERQELIELLLQKERQAAALDSVDPTTKEASAVQLGVQAISMVQGSAELREKLRAAEAEIKTLRQERTDADHLQQDTFDKLTDKRREAAELLELLSQRDMKVARVEAYLQQKTRELEHYTARAKDRLQREQTKREEAEQELLVAAEQCAAFKATVASRDEKIVELHGEVVRRDTLLRQLEERVRVLSDDLKTAHAQLQQALKGMMTRDAYMQALETQVRKSDAERQVAYLTEVSKSRKLELDTRMQQEYCRAALNDKCEKLATVKQDLLRSQSAMERIRKAITAVEEPEGCHSRSAALQSSAPHSHSTVPVEIPSSVVTDIPGIPLEQSLRSLDADFLVRPSPPECPSTDSKSRPGATSSNQPQITSMAYQSTSKTDQSAGKLLSASSKSPTSIPGASMNACKPSLDQLNPQYPVVRSDVVDQGVARVLEQPEYRPLATHICRLGPGAYLCFMQEVTMELQKDGNVVVKQPGGEKVLFSAYLDNLRSGLETKPRPHTPSLPKTTTKAGNQASARKGK</sequence>
<evidence type="ECO:0000256" key="1">
    <source>
        <dbReference type="SAM" id="Coils"/>
    </source>
</evidence>
<accession>A0A6P6RZC0</accession>
<protein>
    <submittedName>
        <fullName evidence="4">Rootletin</fullName>
    </submittedName>
</protein>
<dbReference type="GeneID" id="34622833"/>
<dbReference type="RefSeq" id="XP_026192874.1">
    <property type="nucleotide sequence ID" value="XM_026337089.1"/>
</dbReference>
<dbReference type="AlphaFoldDB" id="A0A6P6RZC0"/>
<feature type="compositionally biased region" description="Polar residues" evidence="2">
    <location>
        <begin position="750"/>
        <end position="767"/>
    </location>
</feature>
<gene>
    <name evidence="4" type="primary">LOC34622833</name>
</gene>
<feature type="compositionally biased region" description="Polar residues" evidence="2">
    <location>
        <begin position="606"/>
        <end position="628"/>
    </location>
</feature>
<dbReference type="Proteomes" id="UP000515125">
    <property type="component" value="Unplaced"/>
</dbReference>
<evidence type="ECO:0000256" key="2">
    <source>
        <dbReference type="SAM" id="MobiDB-lite"/>
    </source>
</evidence>
<keyword evidence="1" id="KW-0175">Coiled coil</keyword>
<feature type="region of interest" description="Disordered" evidence="2">
    <location>
        <begin position="536"/>
        <end position="560"/>
    </location>
</feature>
<reference evidence="4" key="1">
    <citation type="submission" date="2025-08" db="UniProtKB">
        <authorList>
            <consortium name="RefSeq"/>
        </authorList>
    </citation>
    <scope>IDENTIFICATION</scope>
</reference>
<evidence type="ECO:0000313" key="3">
    <source>
        <dbReference type="Proteomes" id="UP000515125"/>
    </source>
</evidence>
<organism evidence="3 4">
    <name type="scientific">Cyclospora cayetanensis</name>
    <dbReference type="NCBI Taxonomy" id="88456"/>
    <lineage>
        <taxon>Eukaryota</taxon>
        <taxon>Sar</taxon>
        <taxon>Alveolata</taxon>
        <taxon>Apicomplexa</taxon>
        <taxon>Conoidasida</taxon>
        <taxon>Coccidia</taxon>
        <taxon>Eucoccidiorida</taxon>
        <taxon>Eimeriorina</taxon>
        <taxon>Eimeriidae</taxon>
        <taxon>Cyclospora</taxon>
    </lineage>
</organism>
<evidence type="ECO:0000313" key="4">
    <source>
        <dbReference type="RefSeq" id="XP_026192874.1"/>
    </source>
</evidence>
<feature type="coiled-coil region" evidence="1">
    <location>
        <begin position="296"/>
        <end position="446"/>
    </location>
</feature>
<keyword evidence="3" id="KW-1185">Reference proteome</keyword>
<feature type="region of interest" description="Disordered" evidence="2">
    <location>
        <begin position="588"/>
        <end position="652"/>
    </location>
</feature>
<proteinExistence type="predicted"/>
<dbReference type="OrthoDB" id="360985at2759"/>
<feature type="region of interest" description="Disordered" evidence="2">
    <location>
        <begin position="738"/>
        <end position="767"/>
    </location>
</feature>
<feature type="coiled-coil region" evidence="1">
    <location>
        <begin position="200"/>
        <end position="266"/>
    </location>
</feature>
<name>A0A6P6RZC0_9EIME</name>
<feature type="compositionally biased region" description="Polar residues" evidence="2">
    <location>
        <begin position="546"/>
        <end position="558"/>
    </location>
</feature>
<feature type="compositionally biased region" description="Low complexity" evidence="2">
    <location>
        <begin position="629"/>
        <end position="640"/>
    </location>
</feature>